<dbReference type="EMBL" id="GL890940">
    <property type="protein sequence ID" value="EGJ31362.1"/>
    <property type="molecule type" value="Genomic_DNA"/>
</dbReference>
<organism evidence="1 2">
    <name type="scientific">Moorena producens 3L</name>
    <dbReference type="NCBI Taxonomy" id="489825"/>
    <lineage>
        <taxon>Bacteria</taxon>
        <taxon>Bacillati</taxon>
        <taxon>Cyanobacteriota</taxon>
        <taxon>Cyanophyceae</taxon>
        <taxon>Coleofasciculales</taxon>
        <taxon>Coleofasciculaceae</taxon>
        <taxon>Moorena</taxon>
    </lineage>
</organism>
<protein>
    <submittedName>
        <fullName evidence="1">Uncharacterized protein</fullName>
    </submittedName>
</protein>
<evidence type="ECO:0000313" key="2">
    <source>
        <dbReference type="Proteomes" id="UP000003959"/>
    </source>
</evidence>
<dbReference type="AlphaFoldDB" id="F4XVU9"/>
<keyword evidence="2" id="KW-1185">Reference proteome</keyword>
<reference evidence="2" key="1">
    <citation type="journal article" date="2011" name="Proc. Natl. Acad. Sci. U.S.A.">
        <title>Genomic insights into the physiology and ecology of the marine filamentous cyanobacterium Lyngbya majuscula.</title>
        <authorList>
            <person name="Jones A.C."/>
            <person name="Monroe E.A."/>
            <person name="Podell S."/>
            <person name="Hess W.R."/>
            <person name="Klages S."/>
            <person name="Esquenazi E."/>
            <person name="Niessen S."/>
            <person name="Hoover H."/>
            <person name="Rothmann M."/>
            <person name="Lasken R.S."/>
            <person name="Yates J.R.III."/>
            <person name="Reinhardt R."/>
            <person name="Kube M."/>
            <person name="Burkart M.D."/>
            <person name="Allen E.E."/>
            <person name="Dorrestein P.C."/>
            <person name="Gerwick W.H."/>
            <person name="Gerwick L."/>
        </authorList>
    </citation>
    <scope>NUCLEOTIDE SEQUENCE [LARGE SCALE GENOMIC DNA]</scope>
    <source>
        <strain evidence="2">3L</strain>
    </source>
</reference>
<name>F4XVU9_9CYAN</name>
<sequence>MVGDYYFDCPEIDWDAFAKRFQRNIAFTISRFPYLHQVEAIYVSFCGSKSLTTDAPKGKQPNTHECFPHLRSRGGGVRLNYKVLSLATGGILAPVARTFALTIPPSRCLDAIASGGNHASCSWGKPRRPHWLPKTALHRFRYGACIINFYLESDVYKPTTKDLHLVPLGCSESCSVLCRTAQAKLTITQ</sequence>
<evidence type="ECO:0000313" key="1">
    <source>
        <dbReference type="EMBL" id="EGJ31362.1"/>
    </source>
</evidence>
<gene>
    <name evidence="1" type="ORF">LYNGBM3L_40120</name>
</gene>
<dbReference type="Proteomes" id="UP000003959">
    <property type="component" value="Unassembled WGS sequence"/>
</dbReference>
<accession>F4XVU9</accession>
<proteinExistence type="predicted"/>
<dbReference type="HOGENOM" id="CLU_1433048_0_0_3"/>